<reference evidence="1 2" key="1">
    <citation type="submission" date="2020-01" db="EMBL/GenBank/DDBJ databases">
        <title>Microvirga sp. nov., an arsenate reduction bacterium isolated from Tibet hotspring sediments.</title>
        <authorList>
            <person name="Yuan C.-G."/>
        </authorList>
    </citation>
    <scope>NUCLEOTIDE SEQUENCE [LARGE SCALE GENOMIC DNA]</scope>
    <source>
        <strain evidence="1 2">SYSU G3D203</strain>
    </source>
</reference>
<dbReference type="GO" id="GO:0032259">
    <property type="term" value="P:methylation"/>
    <property type="evidence" value="ECO:0007669"/>
    <property type="project" value="UniProtKB-KW"/>
</dbReference>
<keyword evidence="2" id="KW-1185">Reference proteome</keyword>
<comment type="caution">
    <text evidence="1">The sequence shown here is derived from an EMBL/GenBank/DDBJ whole genome shotgun (WGS) entry which is preliminary data.</text>
</comment>
<organism evidence="1 2">
    <name type="scientific">Microvirga arsenatis</name>
    <dbReference type="NCBI Taxonomy" id="2692265"/>
    <lineage>
        <taxon>Bacteria</taxon>
        <taxon>Pseudomonadati</taxon>
        <taxon>Pseudomonadota</taxon>
        <taxon>Alphaproteobacteria</taxon>
        <taxon>Hyphomicrobiales</taxon>
        <taxon>Methylobacteriaceae</taxon>
        <taxon>Microvirga</taxon>
    </lineage>
</organism>
<protein>
    <submittedName>
        <fullName evidence="1">Methyltransferase domain-containing protein</fullName>
    </submittedName>
</protein>
<evidence type="ECO:0000313" key="1">
    <source>
        <dbReference type="EMBL" id="NBJ22807.1"/>
    </source>
</evidence>
<sequence length="204" mass="23330">MNTTPFCLHPEYISRREGVPFDDRRYRDEWQREVYELARELFDKHRCKKAVDFGCGSGFKLIKYFGDVEFAGVEIEPALSFLRQKYPDRIWHSGEEITSELFDSDIVICSDVIEHLSDPDVLLSAIGESSAKIVVISTPALELLADRGLSPRLGPPANPAHLREWTTLEFKQYVSQFLPISRHLVTNIAQCTQVIVAIRSDLLF</sequence>
<dbReference type="Proteomes" id="UP000818323">
    <property type="component" value="Unassembled WGS sequence"/>
</dbReference>
<keyword evidence="1" id="KW-0808">Transferase</keyword>
<proteinExistence type="predicted"/>
<name>A0ABW9YRH8_9HYPH</name>
<gene>
    <name evidence="1" type="ORF">GR303_00350</name>
</gene>
<dbReference type="InterPro" id="IPR029063">
    <property type="entry name" value="SAM-dependent_MTases_sf"/>
</dbReference>
<dbReference type="GO" id="GO:0008168">
    <property type="term" value="F:methyltransferase activity"/>
    <property type="evidence" value="ECO:0007669"/>
    <property type="project" value="UniProtKB-KW"/>
</dbReference>
<dbReference type="SUPFAM" id="SSF53335">
    <property type="entry name" value="S-adenosyl-L-methionine-dependent methyltransferases"/>
    <property type="match status" value="1"/>
</dbReference>
<evidence type="ECO:0000313" key="2">
    <source>
        <dbReference type="Proteomes" id="UP000818323"/>
    </source>
</evidence>
<dbReference type="RefSeq" id="WP_161723255.1">
    <property type="nucleotide sequence ID" value="NZ_JAAAXI010000007.1"/>
</dbReference>
<dbReference type="Gene3D" id="3.40.50.150">
    <property type="entry name" value="Vaccinia Virus protein VP39"/>
    <property type="match status" value="1"/>
</dbReference>
<keyword evidence="1" id="KW-0489">Methyltransferase</keyword>
<dbReference type="EMBL" id="JAAAXJ010000001">
    <property type="protein sequence ID" value="NBJ22807.1"/>
    <property type="molecule type" value="Genomic_DNA"/>
</dbReference>
<dbReference type="Pfam" id="PF13489">
    <property type="entry name" value="Methyltransf_23"/>
    <property type="match status" value="1"/>
</dbReference>
<accession>A0ABW9YRH8</accession>